<dbReference type="OMA" id="HWKEMCN"/>
<evidence type="ECO:0000256" key="2">
    <source>
        <dbReference type="SAM" id="Phobius"/>
    </source>
</evidence>
<dbReference type="GO" id="GO:0005544">
    <property type="term" value="F:calcium-dependent phospholipid binding"/>
    <property type="evidence" value="ECO:0007669"/>
    <property type="project" value="TreeGrafter"/>
</dbReference>
<dbReference type="GO" id="GO:0000149">
    <property type="term" value="F:SNARE binding"/>
    <property type="evidence" value="ECO:0007669"/>
    <property type="project" value="TreeGrafter"/>
</dbReference>
<dbReference type="SUPFAM" id="SSF49562">
    <property type="entry name" value="C2 domain (Calcium/lipid-binding domain, CaLB)"/>
    <property type="match status" value="2"/>
</dbReference>
<dbReference type="CDD" id="cd00276">
    <property type="entry name" value="C2B_Synaptotagmin"/>
    <property type="match status" value="1"/>
</dbReference>
<dbReference type="Gene3D" id="2.60.40.150">
    <property type="entry name" value="C2 domain"/>
    <property type="match status" value="2"/>
</dbReference>
<reference evidence="4" key="1">
    <citation type="submission" date="2025-08" db="UniProtKB">
        <authorList>
            <consortium name="Ensembl"/>
        </authorList>
    </citation>
    <scope>IDENTIFICATION</scope>
</reference>
<dbReference type="Proteomes" id="UP000694392">
    <property type="component" value="Unplaced"/>
</dbReference>
<proteinExistence type="inferred from homology"/>
<dbReference type="InterPro" id="IPR000008">
    <property type="entry name" value="C2_dom"/>
</dbReference>
<dbReference type="GO" id="GO:0048791">
    <property type="term" value="P:calcium ion-regulated exocytosis of neurotransmitter"/>
    <property type="evidence" value="ECO:0007669"/>
    <property type="project" value="TreeGrafter"/>
</dbReference>
<dbReference type="GO" id="GO:0005509">
    <property type="term" value="F:calcium ion binding"/>
    <property type="evidence" value="ECO:0007669"/>
    <property type="project" value="TreeGrafter"/>
</dbReference>
<dbReference type="PANTHER" id="PTHR10024">
    <property type="entry name" value="SYNAPTOTAGMIN"/>
    <property type="match status" value="1"/>
</dbReference>
<dbReference type="Pfam" id="PF00168">
    <property type="entry name" value="C2"/>
    <property type="match status" value="2"/>
</dbReference>
<dbReference type="Ensembl" id="ENSSPUT00000011335.1">
    <property type="protein sequence ID" value="ENSSPUP00000010625.1"/>
    <property type="gene ID" value="ENSSPUG00000008203.1"/>
</dbReference>
<keyword evidence="2" id="KW-1133">Transmembrane helix</keyword>
<reference evidence="4" key="2">
    <citation type="submission" date="2025-09" db="UniProtKB">
        <authorList>
            <consortium name="Ensembl"/>
        </authorList>
    </citation>
    <scope>IDENTIFICATION</scope>
</reference>
<evidence type="ECO:0000259" key="3">
    <source>
        <dbReference type="PROSITE" id="PS50004"/>
    </source>
</evidence>
<dbReference type="InterPro" id="IPR035892">
    <property type="entry name" value="C2_domain_sf"/>
</dbReference>
<dbReference type="GeneTree" id="ENSGT00930000151452"/>
<keyword evidence="5" id="KW-1185">Reference proteome</keyword>
<dbReference type="FunFam" id="2.60.40.150:FF:000273">
    <property type="entry name" value="Predicted protein"/>
    <property type="match status" value="1"/>
</dbReference>
<dbReference type="PROSITE" id="PS50004">
    <property type="entry name" value="C2"/>
    <property type="match status" value="2"/>
</dbReference>
<dbReference type="GO" id="GO:0098793">
    <property type="term" value="C:presynapse"/>
    <property type="evidence" value="ECO:0007669"/>
    <property type="project" value="GOC"/>
</dbReference>
<name>A0A8D0GTK0_SPHPU</name>
<dbReference type="GO" id="GO:0001786">
    <property type="term" value="F:phosphatidylserine binding"/>
    <property type="evidence" value="ECO:0007669"/>
    <property type="project" value="TreeGrafter"/>
</dbReference>
<keyword evidence="2" id="KW-0812">Transmembrane</keyword>
<keyword evidence="2" id="KW-0472">Membrane</keyword>
<dbReference type="PANTHER" id="PTHR10024:SF351">
    <property type="entry name" value="SYNAPTOTAGMIN-4-LIKE"/>
    <property type="match status" value="1"/>
</dbReference>
<evidence type="ECO:0000313" key="5">
    <source>
        <dbReference type="Proteomes" id="UP000694392"/>
    </source>
</evidence>
<feature type="transmembrane region" description="Helical" evidence="2">
    <location>
        <begin position="31"/>
        <end position="54"/>
    </location>
</feature>
<accession>A0A8D0GTK0</accession>
<dbReference type="GO" id="GO:0005886">
    <property type="term" value="C:plasma membrane"/>
    <property type="evidence" value="ECO:0007669"/>
    <property type="project" value="TreeGrafter"/>
</dbReference>
<evidence type="ECO:0000313" key="4">
    <source>
        <dbReference type="Ensembl" id="ENSSPUP00000010625.1"/>
    </source>
</evidence>
<dbReference type="FunFam" id="2.60.40.150:FF:000231">
    <property type="entry name" value="Predicted protein"/>
    <property type="match status" value="1"/>
</dbReference>
<feature type="domain" description="C2" evidence="3">
    <location>
        <begin position="186"/>
        <end position="307"/>
    </location>
</feature>
<feature type="domain" description="C2" evidence="3">
    <location>
        <begin position="337"/>
        <end position="472"/>
    </location>
</feature>
<protein>
    <recommendedName>
        <fullName evidence="3">C2 domain-containing protein</fullName>
    </recommendedName>
</protein>
<dbReference type="GO" id="GO:0070382">
    <property type="term" value="C:exocytic vesicle"/>
    <property type="evidence" value="ECO:0007669"/>
    <property type="project" value="TreeGrafter"/>
</dbReference>
<dbReference type="SMART" id="SM00239">
    <property type="entry name" value="C2"/>
    <property type="match status" value="2"/>
</dbReference>
<sequence>MSALPKLPQDLSVLTAHHLKSQTDEAVHLQVLLGVGLALLCFCLFLGCAVCWRWSRKRNPCHSKDLAPEHTLLELGPALPSKTTAVAIQQQYVKINQEVLDAPSPMQTDLQDSPSCGSPPSSILRGRASLPSIPFSQKLGLERRCTISGDSVFNDESNLLTCPIWEASIRQSHTMPGGLSSATSKPRPQLHFTLFYSQPEATLTVTVISVSHLPKGFRSSRDSYVKVYLLPKFIEPQRTAVRRKSLNPEFREQFQFGHYSLEELRGLTLRFAVYVKEFHSLKDPFIGEVMFPCAQATWNPQAFSGYIRELSTTKTKLKKCLSSQDMSYGSLPSQPKSLGQLFLVLQYQALASRIKVLVRKAENLGRLTRLPGAPDHYVVIQLYYNGKALETKETKPFAGYNPVWNTPFLFSIPAGDIQEQQLSLKFTVMQARIYRRSCALGSVLIGPDAPEVGLVHWKEMCSRGNVESARWHAIQPEGFRLDP</sequence>
<dbReference type="GO" id="GO:0006906">
    <property type="term" value="P:vesicle fusion"/>
    <property type="evidence" value="ECO:0007669"/>
    <property type="project" value="TreeGrafter"/>
</dbReference>
<dbReference type="GO" id="GO:0030424">
    <property type="term" value="C:axon"/>
    <property type="evidence" value="ECO:0007669"/>
    <property type="project" value="TreeGrafter"/>
</dbReference>
<dbReference type="GO" id="GO:0030276">
    <property type="term" value="F:clathrin binding"/>
    <property type="evidence" value="ECO:0007669"/>
    <property type="project" value="TreeGrafter"/>
</dbReference>
<dbReference type="AlphaFoldDB" id="A0A8D0GTK0"/>
<organism evidence="4 5">
    <name type="scientific">Sphenodon punctatus</name>
    <name type="common">Tuatara</name>
    <name type="synonym">Hatteria punctata</name>
    <dbReference type="NCBI Taxonomy" id="8508"/>
    <lineage>
        <taxon>Eukaryota</taxon>
        <taxon>Metazoa</taxon>
        <taxon>Chordata</taxon>
        <taxon>Craniata</taxon>
        <taxon>Vertebrata</taxon>
        <taxon>Euteleostomi</taxon>
        <taxon>Lepidosauria</taxon>
        <taxon>Sphenodontia</taxon>
        <taxon>Sphenodontidae</taxon>
        <taxon>Sphenodon</taxon>
    </lineage>
</organism>
<comment type="similarity">
    <text evidence="1">Belongs to the synaptotagmin family.</text>
</comment>
<evidence type="ECO:0000256" key="1">
    <source>
        <dbReference type="ARBA" id="ARBA00006996"/>
    </source>
</evidence>